<comment type="subcellular location">
    <subcellularLocation>
        <location evidence="7">Cytoplasm</location>
    </subcellularLocation>
</comment>
<dbReference type="GO" id="GO:0004350">
    <property type="term" value="F:glutamate-5-semialdehyde dehydrogenase activity"/>
    <property type="evidence" value="ECO:0007669"/>
    <property type="project" value="UniProtKB-UniRule"/>
</dbReference>
<protein>
    <recommendedName>
        <fullName evidence="7">Gamma-glutamyl phosphate reductase</fullName>
        <shortName evidence="7">GPR</shortName>
        <ecNumber evidence="7">1.2.1.41</ecNumber>
    </recommendedName>
    <alternativeName>
        <fullName evidence="7">Glutamate-5-semialdehyde dehydrogenase</fullName>
    </alternativeName>
    <alternativeName>
        <fullName evidence="7">Glutamyl-gamma-semialdehyde dehydrogenase</fullName>
        <shortName evidence="7">GSA dehydrogenase</shortName>
    </alternativeName>
</protein>
<evidence type="ECO:0000256" key="4">
    <source>
        <dbReference type="ARBA" id="ARBA00022857"/>
    </source>
</evidence>
<dbReference type="PIRSF" id="PIRSF000151">
    <property type="entry name" value="GPR"/>
    <property type="match status" value="1"/>
</dbReference>
<comment type="catalytic activity">
    <reaction evidence="6 7">
        <text>L-glutamate 5-semialdehyde + phosphate + NADP(+) = L-glutamyl 5-phosphate + NADPH + H(+)</text>
        <dbReference type="Rhea" id="RHEA:19541"/>
        <dbReference type="ChEBI" id="CHEBI:15378"/>
        <dbReference type="ChEBI" id="CHEBI:43474"/>
        <dbReference type="ChEBI" id="CHEBI:57783"/>
        <dbReference type="ChEBI" id="CHEBI:58066"/>
        <dbReference type="ChEBI" id="CHEBI:58274"/>
        <dbReference type="ChEBI" id="CHEBI:58349"/>
        <dbReference type="EC" id="1.2.1.41"/>
    </reaction>
</comment>
<sequence>MADLNKQGRSARQAARRLATATRSEKDEVLLALSRNIVKAERDILAANAKDLEAAKANGMSASMQDRLLLDHARLESIAQGVRDVAALPDPIGEVDRMWKPENGLTIGKERVPLGVIGIIFESRPNVTVDAAVLCFKSGNAVILKGGSDAYRSNSALIQVIQATLQTYGFPVEAIQLADASRETAQEMMRLNGLIDVLIPRGGANLIRTVVENATVPVIETGSGNCHIYVDKEADIDMAVSIVVSAKCSRPSVCNACETVVVHEAVAAEFLPKMEALMQEKQVELRADKAARHYLKTAVAATTEDYAAEFSDLILAVKTVDSLDEAIEHINLYSTGHSEAIITRDYFTGRIFHREIDSAAVYINASTRFTDGFEFGFGAEIGISTQKLHARGPMGLAELTSTKYIIYGEGQTK</sequence>
<accession>A0A378MDF5</accession>
<dbReference type="SUPFAM" id="SSF53720">
    <property type="entry name" value="ALDH-like"/>
    <property type="match status" value="1"/>
</dbReference>
<keyword evidence="3 7" id="KW-0641">Proline biosynthesis</keyword>
<reference evidence="9 10" key="1">
    <citation type="submission" date="2018-06" db="EMBL/GenBank/DDBJ databases">
        <authorList>
            <consortium name="Pathogen Informatics"/>
            <person name="Doyle S."/>
        </authorList>
    </citation>
    <scope>NUCLEOTIDE SEQUENCE [LARGE SCALE GENOMIC DNA]</scope>
    <source>
        <strain evidence="10">NCTC 10815</strain>
    </source>
</reference>
<dbReference type="CDD" id="cd07079">
    <property type="entry name" value="ALDH_F18-19_ProA-GPR"/>
    <property type="match status" value="1"/>
</dbReference>
<dbReference type="Proteomes" id="UP000254879">
    <property type="component" value="Unassembled WGS sequence"/>
</dbReference>
<dbReference type="PANTHER" id="PTHR11063">
    <property type="entry name" value="GLUTAMATE SEMIALDEHYDE DEHYDROGENASE"/>
    <property type="match status" value="1"/>
</dbReference>
<dbReference type="InterPro" id="IPR016163">
    <property type="entry name" value="Ald_DH_C"/>
</dbReference>
<evidence type="ECO:0000313" key="10">
    <source>
        <dbReference type="Proteomes" id="UP000254879"/>
    </source>
</evidence>
<dbReference type="InterPro" id="IPR000965">
    <property type="entry name" value="GPR_dom"/>
</dbReference>
<dbReference type="InterPro" id="IPR012134">
    <property type="entry name" value="Glu-5-SA_DH"/>
</dbReference>
<gene>
    <name evidence="7 9" type="primary">proA</name>
    <name evidence="9" type="ORF">NCTC10815_00871</name>
</gene>
<dbReference type="UniPathway" id="UPA00098">
    <property type="reaction ID" value="UER00360"/>
</dbReference>
<keyword evidence="2 7" id="KW-0028">Amino-acid biosynthesis</keyword>
<evidence type="ECO:0000256" key="6">
    <source>
        <dbReference type="ARBA" id="ARBA00049024"/>
    </source>
</evidence>
<evidence type="ECO:0000313" key="9">
    <source>
        <dbReference type="EMBL" id="STY43573.1"/>
    </source>
</evidence>
<dbReference type="InterPro" id="IPR016162">
    <property type="entry name" value="Ald_DH_N"/>
</dbReference>
<evidence type="ECO:0000256" key="2">
    <source>
        <dbReference type="ARBA" id="ARBA00022605"/>
    </source>
</evidence>
<comment type="function">
    <text evidence="7">Catalyzes the NADPH-dependent reduction of L-glutamate 5-phosphate into L-glutamate 5-semialdehyde and phosphate. The product spontaneously undergoes cyclization to form 1-pyrroline-5-carboxylate.</text>
</comment>
<feature type="domain" description="Aldehyde dehydrogenase" evidence="8">
    <location>
        <begin position="5"/>
        <end position="287"/>
    </location>
</feature>
<dbReference type="InterPro" id="IPR020593">
    <property type="entry name" value="G-glutamylP_reductase_CS"/>
</dbReference>
<proteinExistence type="inferred from homology"/>
<evidence type="ECO:0000256" key="1">
    <source>
        <dbReference type="ARBA" id="ARBA00004985"/>
    </source>
</evidence>
<dbReference type="HAMAP" id="MF_00412">
    <property type="entry name" value="ProA"/>
    <property type="match status" value="1"/>
</dbReference>
<dbReference type="PROSITE" id="PS01223">
    <property type="entry name" value="PROA"/>
    <property type="match status" value="1"/>
</dbReference>
<organism evidence="9 10">
    <name type="scientific">Listeria grayi</name>
    <name type="common">Listeria murrayi</name>
    <dbReference type="NCBI Taxonomy" id="1641"/>
    <lineage>
        <taxon>Bacteria</taxon>
        <taxon>Bacillati</taxon>
        <taxon>Bacillota</taxon>
        <taxon>Bacilli</taxon>
        <taxon>Bacillales</taxon>
        <taxon>Listeriaceae</taxon>
        <taxon>Listeria</taxon>
    </lineage>
</organism>
<comment type="similarity">
    <text evidence="7">Belongs to the gamma-glutamyl phosphate reductase family.</text>
</comment>
<dbReference type="NCBIfam" id="TIGR00407">
    <property type="entry name" value="proA"/>
    <property type="match status" value="1"/>
</dbReference>
<dbReference type="FunFam" id="3.40.309.10:FF:000006">
    <property type="entry name" value="Gamma-glutamyl phosphate reductase"/>
    <property type="match status" value="1"/>
</dbReference>
<evidence type="ECO:0000256" key="5">
    <source>
        <dbReference type="ARBA" id="ARBA00023002"/>
    </source>
</evidence>
<evidence type="ECO:0000259" key="8">
    <source>
        <dbReference type="Pfam" id="PF00171"/>
    </source>
</evidence>
<dbReference type="Gene3D" id="3.40.605.10">
    <property type="entry name" value="Aldehyde Dehydrogenase, Chain A, domain 1"/>
    <property type="match status" value="1"/>
</dbReference>
<evidence type="ECO:0000256" key="7">
    <source>
        <dbReference type="HAMAP-Rule" id="MF_00412"/>
    </source>
</evidence>
<dbReference type="Pfam" id="PF00171">
    <property type="entry name" value="Aldedh"/>
    <property type="match status" value="2"/>
</dbReference>
<dbReference type="GO" id="GO:0050661">
    <property type="term" value="F:NADP binding"/>
    <property type="evidence" value="ECO:0007669"/>
    <property type="project" value="InterPro"/>
</dbReference>
<dbReference type="NCBIfam" id="NF001221">
    <property type="entry name" value="PRK00197.1"/>
    <property type="match status" value="1"/>
</dbReference>
<name>A0A378MDF5_LISGR</name>
<dbReference type="GO" id="GO:0005737">
    <property type="term" value="C:cytoplasm"/>
    <property type="evidence" value="ECO:0007669"/>
    <property type="project" value="UniProtKB-SubCell"/>
</dbReference>
<dbReference type="InterPro" id="IPR016161">
    <property type="entry name" value="Ald_DH/histidinol_DH"/>
</dbReference>
<dbReference type="GO" id="GO:0055129">
    <property type="term" value="P:L-proline biosynthetic process"/>
    <property type="evidence" value="ECO:0007669"/>
    <property type="project" value="UniProtKB-UniRule"/>
</dbReference>
<dbReference type="InterPro" id="IPR015590">
    <property type="entry name" value="Aldehyde_DH_dom"/>
</dbReference>
<dbReference type="RefSeq" id="WP_115345690.1">
    <property type="nucleotide sequence ID" value="NZ_UGPG01000001.1"/>
</dbReference>
<keyword evidence="5 7" id="KW-0560">Oxidoreductase</keyword>
<feature type="domain" description="Aldehyde dehydrogenase" evidence="8">
    <location>
        <begin position="314"/>
        <end position="376"/>
    </location>
</feature>
<dbReference type="Gene3D" id="3.40.309.10">
    <property type="entry name" value="Aldehyde Dehydrogenase, Chain A, domain 2"/>
    <property type="match status" value="1"/>
</dbReference>
<dbReference type="EMBL" id="UGPG01000001">
    <property type="protein sequence ID" value="STY43573.1"/>
    <property type="molecule type" value="Genomic_DNA"/>
</dbReference>
<dbReference type="EC" id="1.2.1.41" evidence="7"/>
<keyword evidence="4 7" id="KW-0521">NADP</keyword>
<dbReference type="PANTHER" id="PTHR11063:SF8">
    <property type="entry name" value="DELTA-1-PYRROLINE-5-CARBOXYLATE SYNTHASE"/>
    <property type="match status" value="1"/>
</dbReference>
<comment type="pathway">
    <text evidence="1 7">Amino-acid biosynthesis; L-proline biosynthesis; L-glutamate 5-semialdehyde from L-glutamate: step 2/2.</text>
</comment>
<evidence type="ECO:0000256" key="3">
    <source>
        <dbReference type="ARBA" id="ARBA00022650"/>
    </source>
</evidence>
<keyword evidence="7" id="KW-0963">Cytoplasm</keyword>
<dbReference type="AlphaFoldDB" id="A0A378MDF5"/>